<comment type="caution">
    <text evidence="1">The sequence shown here is derived from an EMBL/GenBank/DDBJ whole genome shotgun (WGS) entry which is preliminary data.</text>
</comment>
<accession>A0ABV8HAZ2</accession>
<evidence type="ECO:0000313" key="2">
    <source>
        <dbReference type="Proteomes" id="UP001595793"/>
    </source>
</evidence>
<organism evidence="1 2">
    <name type="scientific">Zunongwangia endophytica</name>
    <dbReference type="NCBI Taxonomy" id="1808945"/>
    <lineage>
        <taxon>Bacteria</taxon>
        <taxon>Pseudomonadati</taxon>
        <taxon>Bacteroidota</taxon>
        <taxon>Flavobacteriia</taxon>
        <taxon>Flavobacteriales</taxon>
        <taxon>Flavobacteriaceae</taxon>
        <taxon>Zunongwangia</taxon>
    </lineage>
</organism>
<name>A0ABV8HAZ2_9FLAO</name>
<sequence length="150" mass="17811">FRKVCSNGLHVADTSIAFSVRHTRNNTELVVPKMSDLFEKFIENEYYSVVSKFRKLQSIKLLDTRQFVKDIVEHLNLFRYECSDKNPEPSKKSREVLDILSQESKLFNEEPNFWLGYNALNHVLHTRLKKSFQQQKRLDQKLFNTVLEMV</sequence>
<dbReference type="Proteomes" id="UP001595793">
    <property type="component" value="Unassembled WGS sequence"/>
</dbReference>
<proteinExistence type="predicted"/>
<dbReference type="InterPro" id="IPR026325">
    <property type="entry name" value="DUF932"/>
</dbReference>
<dbReference type="RefSeq" id="WP_386270446.1">
    <property type="nucleotide sequence ID" value="NZ_JBHSAS010000018.1"/>
</dbReference>
<dbReference type="Pfam" id="PF06067">
    <property type="entry name" value="DUF932"/>
    <property type="match status" value="1"/>
</dbReference>
<gene>
    <name evidence="1" type="ORF">ACFOS1_17675</name>
</gene>
<protein>
    <submittedName>
        <fullName evidence="1">DUF932 domain-containing protein</fullName>
    </submittedName>
</protein>
<reference evidence="2" key="1">
    <citation type="journal article" date="2019" name="Int. J. Syst. Evol. Microbiol.">
        <title>The Global Catalogue of Microorganisms (GCM) 10K type strain sequencing project: providing services to taxonomists for standard genome sequencing and annotation.</title>
        <authorList>
            <consortium name="The Broad Institute Genomics Platform"/>
            <consortium name="The Broad Institute Genome Sequencing Center for Infectious Disease"/>
            <person name="Wu L."/>
            <person name="Ma J."/>
        </authorList>
    </citation>
    <scope>NUCLEOTIDE SEQUENCE [LARGE SCALE GENOMIC DNA]</scope>
    <source>
        <strain evidence="2">CECT 9128</strain>
    </source>
</reference>
<keyword evidence="2" id="KW-1185">Reference proteome</keyword>
<dbReference type="EMBL" id="JBHSAS010000018">
    <property type="protein sequence ID" value="MFC4029253.1"/>
    <property type="molecule type" value="Genomic_DNA"/>
</dbReference>
<evidence type="ECO:0000313" key="1">
    <source>
        <dbReference type="EMBL" id="MFC4029253.1"/>
    </source>
</evidence>
<feature type="non-terminal residue" evidence="1">
    <location>
        <position position="1"/>
    </location>
</feature>